<dbReference type="AlphaFoldDB" id="A0A178LLD2"/>
<dbReference type="InterPro" id="IPR011989">
    <property type="entry name" value="ARM-like"/>
</dbReference>
<proteinExistence type="predicted"/>
<evidence type="ECO:0000313" key="1">
    <source>
        <dbReference type="EMBL" id="OAN31156.1"/>
    </source>
</evidence>
<evidence type="ECO:0008006" key="3">
    <source>
        <dbReference type="Google" id="ProtNLM"/>
    </source>
</evidence>
<accession>A0A178LLD2</accession>
<sequence length="73" mass="7584">MVSRTTAIEMLAVVAQDTRFLESVRIGAVEGLGYAGGEHAREALVKIMGGDQHGSPLRAAAAKALGRAASFED</sequence>
<gene>
    <name evidence="1" type="ORF">A4V15_14210</name>
</gene>
<reference evidence="1 2" key="1">
    <citation type="submission" date="2016-04" db="EMBL/GenBank/DDBJ databases">
        <title>Draft Genome Sequences of Staphylococcus capitis Strain H36, S. capitis Strain H65, S. cohnii Strain H62, S. hominis Strain H69, Mycobacterium iranicum Strain H39, Plantibacter sp. Strain H53, Pseudomonas oryzihabitans Strain H72, and Microbacterium sp. Strain H83, isolated from residential settings.</title>
        <authorList>
            <person name="Lymperopoulou D."/>
            <person name="Adams R.I."/>
            <person name="Lindow S."/>
            <person name="Coil D.A."/>
            <person name="Jospin G."/>
            <person name="Eisen J.A."/>
        </authorList>
    </citation>
    <scope>NUCLEOTIDE SEQUENCE [LARGE SCALE GENOMIC DNA]</scope>
    <source>
        <strain evidence="1 2">H72</strain>
    </source>
</reference>
<evidence type="ECO:0000313" key="2">
    <source>
        <dbReference type="Proteomes" id="UP000078356"/>
    </source>
</evidence>
<dbReference type="Gene3D" id="1.25.10.10">
    <property type="entry name" value="Leucine-rich Repeat Variant"/>
    <property type="match status" value="1"/>
</dbReference>
<comment type="caution">
    <text evidence="1">The sequence shown here is derived from an EMBL/GenBank/DDBJ whole genome shotgun (WGS) entry which is preliminary data.</text>
</comment>
<protein>
    <recommendedName>
        <fullName evidence="3">HEAT repeat domain-containing protein</fullName>
    </recommendedName>
</protein>
<dbReference type="Proteomes" id="UP000078356">
    <property type="component" value="Unassembled WGS sequence"/>
</dbReference>
<dbReference type="EMBL" id="LWCR01000006">
    <property type="protein sequence ID" value="OAN31156.1"/>
    <property type="molecule type" value="Genomic_DNA"/>
</dbReference>
<organism evidence="1 2">
    <name type="scientific">Pseudomonas oryzihabitans</name>
    <dbReference type="NCBI Taxonomy" id="47885"/>
    <lineage>
        <taxon>Bacteria</taxon>
        <taxon>Pseudomonadati</taxon>
        <taxon>Pseudomonadota</taxon>
        <taxon>Gammaproteobacteria</taxon>
        <taxon>Pseudomonadales</taxon>
        <taxon>Pseudomonadaceae</taxon>
        <taxon>Pseudomonas</taxon>
    </lineage>
</organism>
<name>A0A178LLD2_9PSED</name>